<reference evidence="3" key="1">
    <citation type="journal article" date="2011" name="Proc. Natl. Acad. Sci. U.S.A.">
        <title>Obligate biotrophy features unraveled by the genomic analysis of rust fungi.</title>
        <authorList>
            <person name="Duplessis S."/>
            <person name="Cuomo C.A."/>
            <person name="Lin Y.-C."/>
            <person name="Aerts A."/>
            <person name="Tisserant E."/>
            <person name="Veneault-Fourrey C."/>
            <person name="Joly D.L."/>
            <person name="Hacquard S."/>
            <person name="Amselem J."/>
            <person name="Cantarel B.L."/>
            <person name="Chiu R."/>
            <person name="Coutinho P.M."/>
            <person name="Feau N."/>
            <person name="Field M."/>
            <person name="Frey P."/>
            <person name="Gelhaye E."/>
            <person name="Goldberg J."/>
            <person name="Grabherr M.G."/>
            <person name="Kodira C.D."/>
            <person name="Kohler A."/>
            <person name="Kuees U."/>
            <person name="Lindquist E.A."/>
            <person name="Lucas S.M."/>
            <person name="Mago R."/>
            <person name="Mauceli E."/>
            <person name="Morin E."/>
            <person name="Murat C."/>
            <person name="Pangilinan J.L."/>
            <person name="Park R."/>
            <person name="Pearson M."/>
            <person name="Quesneville H."/>
            <person name="Rouhier N."/>
            <person name="Sakthikumar S."/>
            <person name="Salamov A.A."/>
            <person name="Schmutz J."/>
            <person name="Selles B."/>
            <person name="Shapiro H."/>
            <person name="Tanguay P."/>
            <person name="Tuskan G.A."/>
            <person name="Henrissat B."/>
            <person name="Van de Peer Y."/>
            <person name="Rouze P."/>
            <person name="Ellis J.G."/>
            <person name="Dodds P.N."/>
            <person name="Schein J.E."/>
            <person name="Zhong S."/>
            <person name="Hamelin R.C."/>
            <person name="Grigoriev I.V."/>
            <person name="Szabo L.J."/>
            <person name="Martin F."/>
        </authorList>
    </citation>
    <scope>NUCLEOTIDE SEQUENCE [LARGE SCALE GENOMIC DNA]</scope>
    <source>
        <strain evidence="3">98AG31 / pathotype 3-4-7</strain>
    </source>
</reference>
<dbReference type="HOGENOM" id="CLU_516852_0_0_1"/>
<evidence type="ECO:0000313" key="3">
    <source>
        <dbReference type="Proteomes" id="UP000001072"/>
    </source>
</evidence>
<proteinExistence type="predicted"/>
<sequence length="527" mass="57948">MVDRGRDNLVQVAPGEFYTVREVEENGWCLPARVPAKIPAVPDHPASPGTQTGPVSSLKSVRSSLKRPAPSSPVQHVNKRVATSQTSTGTVPLDGPNQVYSPLNPSIGFSTSLASTSNGAVTKMTNISEVAQCPNFWAMPVHALYEWRRHVNILDRTLLGYYEQALDEAEKDLDRAASEPDVLDTSIVTPSGRPSAPRSGRKRSVKDETAAPGGSGPAFKFLKARPDRLDLLFMRALEALSPFGSNGQKGKVFHECAIWLKTDLETHREFAELSESPHSRVLQFRYTQLKLWLAAAESWSKMDSGTEEEDEELRNLIRSVQDEEEAGRSLKLACKEEREAVKGRSLLAEAVWEEFATKAVQNLRASVSDGDEGHTTPSASRKAKRSSPSNANASTDELTAFTGELSRWNEVSLAAQAEQNTRINDLYERELVIAHERNENDRLIAQSLADHRSAELALQKQRLDFDLGQVNSSKNSLDTLQSKISAIEMNTSTQKLDVLEAQMTSMNDVLATMMKHLVGGSPATSNQ</sequence>
<keyword evidence="3" id="KW-1185">Reference proteome</keyword>
<organism evidence="3">
    <name type="scientific">Melampsora larici-populina (strain 98AG31 / pathotype 3-4-7)</name>
    <name type="common">Poplar leaf rust fungus</name>
    <dbReference type="NCBI Taxonomy" id="747676"/>
    <lineage>
        <taxon>Eukaryota</taxon>
        <taxon>Fungi</taxon>
        <taxon>Dikarya</taxon>
        <taxon>Basidiomycota</taxon>
        <taxon>Pucciniomycotina</taxon>
        <taxon>Pucciniomycetes</taxon>
        <taxon>Pucciniales</taxon>
        <taxon>Melampsoraceae</taxon>
        <taxon>Melampsora</taxon>
    </lineage>
</organism>
<protein>
    <submittedName>
        <fullName evidence="2">Uncharacterized protein</fullName>
    </submittedName>
</protein>
<dbReference type="OrthoDB" id="2512210at2759"/>
<name>F4RC57_MELLP</name>
<evidence type="ECO:0000313" key="2">
    <source>
        <dbReference type="EMBL" id="EGG10222.1"/>
    </source>
</evidence>
<gene>
    <name evidence="2" type="ORF">MELLADRAFT_94625</name>
</gene>
<dbReference type="RefSeq" id="XP_007406523.1">
    <property type="nucleotide sequence ID" value="XM_007406461.1"/>
</dbReference>
<feature type="region of interest" description="Disordered" evidence="1">
    <location>
        <begin position="176"/>
        <end position="219"/>
    </location>
</feature>
<dbReference type="InParanoid" id="F4RC57"/>
<dbReference type="Proteomes" id="UP000001072">
    <property type="component" value="Unassembled WGS sequence"/>
</dbReference>
<evidence type="ECO:0000256" key="1">
    <source>
        <dbReference type="SAM" id="MobiDB-lite"/>
    </source>
</evidence>
<feature type="region of interest" description="Disordered" evidence="1">
    <location>
        <begin position="40"/>
        <end position="96"/>
    </location>
</feature>
<feature type="compositionally biased region" description="Polar residues" evidence="1">
    <location>
        <begin position="81"/>
        <end position="90"/>
    </location>
</feature>
<dbReference type="EMBL" id="GL883095">
    <property type="protein sequence ID" value="EGG10222.1"/>
    <property type="molecule type" value="Genomic_DNA"/>
</dbReference>
<dbReference type="KEGG" id="mlr:MELLADRAFT_94625"/>
<dbReference type="VEuPathDB" id="FungiDB:MELLADRAFT_94625"/>
<dbReference type="GeneID" id="18936936"/>
<dbReference type="AlphaFoldDB" id="F4RC57"/>
<feature type="compositionally biased region" description="Low complexity" evidence="1">
    <location>
        <begin position="54"/>
        <end position="68"/>
    </location>
</feature>
<accession>F4RC57</accession>
<feature type="region of interest" description="Disordered" evidence="1">
    <location>
        <begin position="366"/>
        <end position="394"/>
    </location>
</feature>